<comment type="similarity">
    <text evidence="2">Belongs to the CYSTM1 family.</text>
</comment>
<evidence type="ECO:0000259" key="6">
    <source>
        <dbReference type="Pfam" id="PF12734"/>
    </source>
</evidence>
<dbReference type="EnsemblPlants" id="QL04p073225:mrna">
    <property type="protein sequence ID" value="QL04p073225:mrna"/>
    <property type="gene ID" value="QL04p073225"/>
</dbReference>
<keyword evidence="8" id="KW-1185">Reference proteome</keyword>
<keyword evidence="3" id="KW-0812">Transmembrane</keyword>
<sequence length="126" mass="13746">MSHYDQQQAPDLSLLFLSPTAADHLLSLLRLFSSPFQTSLVLSSLSFSPTVAEDSLSQVAYPPPVTAYPAQRTYVAPPPPIGYPTKVDSGYPQYTAPIETTTRGDGFWKGCIATLCCCWICESCCF</sequence>
<dbReference type="GO" id="GO:0005886">
    <property type="term" value="C:plasma membrane"/>
    <property type="evidence" value="ECO:0007669"/>
    <property type="project" value="InterPro"/>
</dbReference>
<name>A0A7N2LJ05_QUELO</name>
<comment type="subcellular location">
    <subcellularLocation>
        <location evidence="1">Membrane</location>
        <topology evidence="1">Single-pass membrane protein</topology>
    </subcellularLocation>
</comment>
<evidence type="ECO:0000256" key="1">
    <source>
        <dbReference type="ARBA" id="ARBA00004167"/>
    </source>
</evidence>
<evidence type="ECO:0000256" key="2">
    <source>
        <dbReference type="ARBA" id="ARBA00009444"/>
    </source>
</evidence>
<evidence type="ECO:0000256" key="5">
    <source>
        <dbReference type="ARBA" id="ARBA00023136"/>
    </source>
</evidence>
<dbReference type="Pfam" id="PF12734">
    <property type="entry name" value="CYSTM"/>
    <property type="match status" value="1"/>
</dbReference>
<dbReference type="PANTHER" id="PTHR31568">
    <property type="entry name" value="RCG49325, ISOFORM CRA_A"/>
    <property type="match status" value="1"/>
</dbReference>
<evidence type="ECO:0000313" key="8">
    <source>
        <dbReference type="Proteomes" id="UP000594261"/>
    </source>
</evidence>
<dbReference type="Gramene" id="QL04p073225:mrna">
    <property type="protein sequence ID" value="QL04p073225:mrna"/>
    <property type="gene ID" value="QL04p073225"/>
</dbReference>
<dbReference type="Proteomes" id="UP000594261">
    <property type="component" value="Chromosome 4"/>
</dbReference>
<dbReference type="InterPro" id="IPR028144">
    <property type="entry name" value="CYSTM_dom"/>
</dbReference>
<evidence type="ECO:0000313" key="7">
    <source>
        <dbReference type="EnsemblPlants" id="QL04p073225:mrna"/>
    </source>
</evidence>
<reference evidence="7" key="2">
    <citation type="submission" date="2021-01" db="UniProtKB">
        <authorList>
            <consortium name="EnsemblPlants"/>
        </authorList>
    </citation>
    <scope>IDENTIFICATION</scope>
</reference>
<evidence type="ECO:0000256" key="3">
    <source>
        <dbReference type="ARBA" id="ARBA00022692"/>
    </source>
</evidence>
<dbReference type="AlphaFoldDB" id="A0A7N2LJ05"/>
<accession>A0A7N2LJ05</accession>
<feature type="domain" description="Cysteine-rich transmembrane" evidence="6">
    <location>
        <begin position="90"/>
        <end position="125"/>
    </location>
</feature>
<protein>
    <recommendedName>
        <fullName evidence="6">Cysteine-rich transmembrane domain-containing protein</fullName>
    </recommendedName>
</protein>
<keyword evidence="5" id="KW-0472">Membrane</keyword>
<keyword evidence="4" id="KW-1133">Transmembrane helix</keyword>
<organism evidence="7 8">
    <name type="scientific">Quercus lobata</name>
    <name type="common">Valley oak</name>
    <dbReference type="NCBI Taxonomy" id="97700"/>
    <lineage>
        <taxon>Eukaryota</taxon>
        <taxon>Viridiplantae</taxon>
        <taxon>Streptophyta</taxon>
        <taxon>Embryophyta</taxon>
        <taxon>Tracheophyta</taxon>
        <taxon>Spermatophyta</taxon>
        <taxon>Magnoliopsida</taxon>
        <taxon>eudicotyledons</taxon>
        <taxon>Gunneridae</taxon>
        <taxon>Pentapetalae</taxon>
        <taxon>rosids</taxon>
        <taxon>fabids</taxon>
        <taxon>Fagales</taxon>
        <taxon>Fagaceae</taxon>
        <taxon>Quercus</taxon>
    </lineage>
</organism>
<dbReference type="InterPro" id="IPR044850">
    <property type="entry name" value="WIH1-like"/>
</dbReference>
<dbReference type="InParanoid" id="A0A7N2LJ05"/>
<dbReference type="PANTHER" id="PTHR31568:SF122">
    <property type="entry name" value="PROTEIN CYSTEINE-RICH TRANSMEMBRANE MODULE 9"/>
    <property type="match status" value="1"/>
</dbReference>
<proteinExistence type="inferred from homology"/>
<dbReference type="EMBL" id="LRBV02000004">
    <property type="status" value="NOT_ANNOTATED_CDS"/>
    <property type="molecule type" value="Genomic_DNA"/>
</dbReference>
<reference evidence="7 8" key="1">
    <citation type="journal article" date="2016" name="G3 (Bethesda)">
        <title>First Draft Assembly and Annotation of the Genome of a California Endemic Oak Quercus lobata Nee (Fagaceae).</title>
        <authorList>
            <person name="Sork V.L."/>
            <person name="Fitz-Gibbon S.T."/>
            <person name="Puiu D."/>
            <person name="Crepeau M."/>
            <person name="Gugger P.F."/>
            <person name="Sherman R."/>
            <person name="Stevens K."/>
            <person name="Langley C.H."/>
            <person name="Pellegrini M."/>
            <person name="Salzberg S.L."/>
        </authorList>
    </citation>
    <scope>NUCLEOTIDE SEQUENCE [LARGE SCALE GENOMIC DNA]</scope>
    <source>
        <strain evidence="7 8">cv. SW786</strain>
    </source>
</reference>
<evidence type="ECO:0000256" key="4">
    <source>
        <dbReference type="ARBA" id="ARBA00022989"/>
    </source>
</evidence>